<dbReference type="AlphaFoldDB" id="A0A812RW44"/>
<accession>A0A812RW44</accession>
<comment type="caution">
    <text evidence="2">The sequence shown here is derived from an EMBL/GenBank/DDBJ whole genome shotgun (WGS) entry which is preliminary data.</text>
</comment>
<gene>
    <name evidence="2" type="primary">HCCS</name>
    <name evidence="2" type="ORF">SPIL2461_LOCUS11131</name>
</gene>
<keyword evidence="1" id="KW-0472">Membrane</keyword>
<sequence>MTCCLMMLAVLLASSYLWVGILVGGVCLNLDGNAISLVHAVNFTELSHFKFHIDPVLEGAVKYYIRGSQENPMISMIEDVERDASALYTVYTNATWATKPAEMVCNGVKNLNASRALAACTESVGFARELLSASNIHPYYKTFGHQLMCDRMLQGMILLILLSSVVSIILMPLVAICADMDLRKWETYKNENFESHYDLSHEFHEKMPMIANTFHGLPSPSGSPMQSPWHTPRMPWQS</sequence>
<protein>
    <submittedName>
        <fullName evidence="2">HCCS protein</fullName>
    </submittedName>
</protein>
<evidence type="ECO:0000313" key="3">
    <source>
        <dbReference type="Proteomes" id="UP000649617"/>
    </source>
</evidence>
<feature type="transmembrane region" description="Helical" evidence="1">
    <location>
        <begin position="156"/>
        <end position="178"/>
    </location>
</feature>
<evidence type="ECO:0000256" key="1">
    <source>
        <dbReference type="SAM" id="Phobius"/>
    </source>
</evidence>
<name>A0A812RW44_SYMPI</name>
<keyword evidence="1" id="KW-1133">Transmembrane helix</keyword>
<dbReference type="OrthoDB" id="4243at2759"/>
<keyword evidence="3" id="KW-1185">Reference proteome</keyword>
<evidence type="ECO:0000313" key="2">
    <source>
        <dbReference type="EMBL" id="CAE7453924.1"/>
    </source>
</evidence>
<keyword evidence="1" id="KW-0812">Transmembrane</keyword>
<organism evidence="2 3">
    <name type="scientific">Symbiodinium pilosum</name>
    <name type="common">Dinoflagellate</name>
    <dbReference type="NCBI Taxonomy" id="2952"/>
    <lineage>
        <taxon>Eukaryota</taxon>
        <taxon>Sar</taxon>
        <taxon>Alveolata</taxon>
        <taxon>Dinophyceae</taxon>
        <taxon>Suessiales</taxon>
        <taxon>Symbiodiniaceae</taxon>
        <taxon>Symbiodinium</taxon>
    </lineage>
</organism>
<reference evidence="2" key="1">
    <citation type="submission" date="2021-02" db="EMBL/GenBank/DDBJ databases">
        <authorList>
            <person name="Dougan E. K."/>
            <person name="Rhodes N."/>
            <person name="Thang M."/>
            <person name="Chan C."/>
        </authorList>
    </citation>
    <scope>NUCLEOTIDE SEQUENCE</scope>
</reference>
<dbReference type="EMBL" id="CAJNIZ010021624">
    <property type="protein sequence ID" value="CAE7453924.1"/>
    <property type="molecule type" value="Genomic_DNA"/>
</dbReference>
<dbReference type="Proteomes" id="UP000649617">
    <property type="component" value="Unassembled WGS sequence"/>
</dbReference>
<proteinExistence type="predicted"/>